<dbReference type="GO" id="GO:0004550">
    <property type="term" value="F:nucleoside diphosphate kinase activity"/>
    <property type="evidence" value="ECO:0007669"/>
    <property type="project" value="UniProtKB-EC"/>
</dbReference>
<feature type="domain" description="Nucleoside diphosphate kinase-like" evidence="6">
    <location>
        <begin position="2"/>
        <end position="41"/>
    </location>
</feature>
<sequence>KAVPGTIRGDFSISIEKNIIHASDSHESFEHESPIFFKNNELLNFEYGDEVLF</sequence>
<evidence type="ECO:0000313" key="7">
    <source>
        <dbReference type="EMBL" id="EQD32609.1"/>
    </source>
</evidence>
<gene>
    <name evidence="7" type="ORF">B1A_19416</name>
</gene>
<protein>
    <recommendedName>
        <fullName evidence="3">nucleoside-diphosphate kinase</fullName>
        <ecNumber evidence="3">2.7.4.6</ecNumber>
    </recommendedName>
</protein>
<dbReference type="PANTHER" id="PTHR11349">
    <property type="entry name" value="NUCLEOSIDE DIPHOSPHATE KINASE"/>
    <property type="match status" value="1"/>
</dbReference>
<organism evidence="7">
    <name type="scientific">mine drainage metagenome</name>
    <dbReference type="NCBI Taxonomy" id="410659"/>
    <lineage>
        <taxon>unclassified sequences</taxon>
        <taxon>metagenomes</taxon>
        <taxon>ecological metagenomes</taxon>
    </lineage>
</organism>
<dbReference type="EMBL" id="AUZX01014320">
    <property type="protein sequence ID" value="EQD32609.1"/>
    <property type="molecule type" value="Genomic_DNA"/>
</dbReference>
<evidence type="ECO:0000256" key="1">
    <source>
        <dbReference type="ARBA" id="ARBA00001946"/>
    </source>
</evidence>
<comment type="cofactor">
    <cofactor evidence="1">
        <name>Mg(2+)</name>
        <dbReference type="ChEBI" id="CHEBI:18420"/>
    </cofactor>
</comment>
<feature type="non-terminal residue" evidence="7">
    <location>
        <position position="1"/>
    </location>
</feature>
<dbReference type="InterPro" id="IPR036850">
    <property type="entry name" value="NDK-like_dom_sf"/>
</dbReference>
<accession>T0ZVD9</accession>
<keyword evidence="5 7" id="KW-0418">Kinase</keyword>
<evidence type="ECO:0000256" key="3">
    <source>
        <dbReference type="ARBA" id="ARBA00012966"/>
    </source>
</evidence>
<evidence type="ECO:0000256" key="5">
    <source>
        <dbReference type="ARBA" id="ARBA00022777"/>
    </source>
</evidence>
<comment type="caution">
    <text evidence="7">The sequence shown here is derived from an EMBL/GenBank/DDBJ whole genome shotgun (WGS) entry which is preliminary data.</text>
</comment>
<reference evidence="7" key="2">
    <citation type="journal article" date="2014" name="ISME J.">
        <title>Microbial stratification in low pH oxic and suboxic macroscopic growths along an acid mine drainage.</title>
        <authorList>
            <person name="Mendez-Garcia C."/>
            <person name="Mesa V."/>
            <person name="Sprenger R.R."/>
            <person name="Richter M."/>
            <person name="Diez M.S."/>
            <person name="Solano J."/>
            <person name="Bargiela R."/>
            <person name="Golyshina O.V."/>
            <person name="Manteca A."/>
            <person name="Ramos J.L."/>
            <person name="Gallego J.R."/>
            <person name="Llorente I."/>
            <person name="Martins Dos Santos V.A."/>
            <person name="Jensen O.N."/>
            <person name="Pelaez A.I."/>
            <person name="Sanchez J."/>
            <person name="Ferrer M."/>
        </authorList>
    </citation>
    <scope>NUCLEOTIDE SEQUENCE</scope>
</reference>
<dbReference type="Pfam" id="PF00334">
    <property type="entry name" value="NDK"/>
    <property type="match status" value="1"/>
</dbReference>
<evidence type="ECO:0000256" key="2">
    <source>
        <dbReference type="ARBA" id="ARBA00008142"/>
    </source>
</evidence>
<dbReference type="AlphaFoldDB" id="T0ZVD9"/>
<proteinExistence type="inferred from homology"/>
<dbReference type="Gene3D" id="3.30.70.141">
    <property type="entry name" value="Nucleoside diphosphate kinase-like domain"/>
    <property type="match status" value="1"/>
</dbReference>
<evidence type="ECO:0000259" key="6">
    <source>
        <dbReference type="Pfam" id="PF00334"/>
    </source>
</evidence>
<dbReference type="SUPFAM" id="SSF54919">
    <property type="entry name" value="Nucleoside diphosphate kinase, NDK"/>
    <property type="match status" value="1"/>
</dbReference>
<keyword evidence="4 7" id="KW-0808">Transferase</keyword>
<dbReference type="InterPro" id="IPR034907">
    <property type="entry name" value="NDK-like_dom"/>
</dbReference>
<name>T0ZVD9_9ZZZZ</name>
<reference evidence="7" key="1">
    <citation type="submission" date="2013-08" db="EMBL/GenBank/DDBJ databases">
        <authorList>
            <person name="Mendez C."/>
            <person name="Richter M."/>
            <person name="Ferrer M."/>
            <person name="Sanchez J."/>
        </authorList>
    </citation>
    <scope>NUCLEOTIDE SEQUENCE</scope>
</reference>
<comment type="similarity">
    <text evidence="2">Belongs to the NDK family.</text>
</comment>
<evidence type="ECO:0000256" key="4">
    <source>
        <dbReference type="ARBA" id="ARBA00022679"/>
    </source>
</evidence>
<dbReference type="EC" id="2.7.4.6" evidence="3"/>
<dbReference type="PROSITE" id="PS51374">
    <property type="entry name" value="NDPK_LIKE"/>
    <property type="match status" value="1"/>
</dbReference>